<reference evidence="2" key="1">
    <citation type="journal article" date="2016" name="Nature">
        <title>Genome evolution in the allotetraploid frog Xenopus laevis.</title>
        <authorList>
            <person name="Session A.M."/>
            <person name="Uno Y."/>
            <person name="Kwon T."/>
            <person name="Chapman J.A."/>
            <person name="Toyoda A."/>
            <person name="Takahashi S."/>
            <person name="Fukui A."/>
            <person name="Hikosaka A."/>
            <person name="Suzuki A."/>
            <person name="Kondo M."/>
            <person name="van Heeringen S.J."/>
            <person name="Quigley I."/>
            <person name="Heinz S."/>
            <person name="Ogino H."/>
            <person name="Ochi H."/>
            <person name="Hellsten U."/>
            <person name="Lyons J.B."/>
            <person name="Simakov O."/>
            <person name="Putnam N."/>
            <person name="Stites J."/>
            <person name="Kuroki Y."/>
            <person name="Tanaka T."/>
            <person name="Michiue T."/>
            <person name="Watanabe M."/>
            <person name="Bogdanovic O."/>
            <person name="Lister R."/>
            <person name="Georgiou G."/>
            <person name="Paranjpe S.S."/>
            <person name="van Kruijsbergen I."/>
            <person name="Shu S."/>
            <person name="Carlson J."/>
            <person name="Kinoshita T."/>
            <person name="Ohta Y."/>
            <person name="Mawaribuchi S."/>
            <person name="Jenkins J."/>
            <person name="Grimwood J."/>
            <person name="Schmutz J."/>
            <person name="Mitros T."/>
            <person name="Mozaffari S.V."/>
            <person name="Suzuki Y."/>
            <person name="Haramoto Y."/>
            <person name="Yamamoto T.S."/>
            <person name="Takagi C."/>
            <person name="Heald R."/>
            <person name="Miller K."/>
            <person name="Haudenschild C."/>
            <person name="Kitzman J."/>
            <person name="Nakayama T."/>
            <person name="Izutsu Y."/>
            <person name="Robert J."/>
            <person name="Fortriede J."/>
            <person name="Burns K."/>
            <person name="Lotay V."/>
            <person name="Karimi K."/>
            <person name="Yasuoka Y."/>
            <person name="Dichmann D.S."/>
            <person name="Flajnik M.F."/>
            <person name="Houston D.W."/>
            <person name="Shendure J."/>
            <person name="DuPasquier L."/>
            <person name="Vize P.D."/>
            <person name="Zorn A.M."/>
            <person name="Ito M."/>
            <person name="Marcotte E.M."/>
            <person name="Wallingford J.B."/>
            <person name="Ito Y."/>
            <person name="Asashima M."/>
            <person name="Ueno N."/>
            <person name="Matsuda Y."/>
            <person name="Veenstra G.J."/>
            <person name="Fujiyama A."/>
            <person name="Harland R.M."/>
            <person name="Taira M."/>
            <person name="Rokhsar D.S."/>
        </authorList>
    </citation>
    <scope>NUCLEOTIDE SEQUENCE [LARGE SCALE GENOMIC DNA]</scope>
    <source>
        <strain evidence="2">J</strain>
    </source>
</reference>
<sequence length="92" mass="10781">MNITSKVVECFTCTYHNIVSNRIYSIKSALQTFFHLKAINKVHTLGLIYTLISTFISLTFECYSSDIFVYLRFTFQLKTVVYKVSRLIYNIC</sequence>
<evidence type="ECO:0000313" key="1">
    <source>
        <dbReference type="EMBL" id="OCT80525.1"/>
    </source>
</evidence>
<dbReference type="Proteomes" id="UP000694892">
    <property type="component" value="Chromosome 5L"/>
</dbReference>
<name>A0A974HJY8_XENLA</name>
<protein>
    <submittedName>
        <fullName evidence="1">Uncharacterized protein</fullName>
    </submittedName>
</protein>
<evidence type="ECO:0000313" key="2">
    <source>
        <dbReference type="Proteomes" id="UP000694892"/>
    </source>
</evidence>
<proteinExistence type="predicted"/>
<organism evidence="1 2">
    <name type="scientific">Xenopus laevis</name>
    <name type="common">African clawed frog</name>
    <dbReference type="NCBI Taxonomy" id="8355"/>
    <lineage>
        <taxon>Eukaryota</taxon>
        <taxon>Metazoa</taxon>
        <taxon>Chordata</taxon>
        <taxon>Craniata</taxon>
        <taxon>Vertebrata</taxon>
        <taxon>Euteleostomi</taxon>
        <taxon>Amphibia</taxon>
        <taxon>Batrachia</taxon>
        <taxon>Anura</taxon>
        <taxon>Pipoidea</taxon>
        <taxon>Pipidae</taxon>
        <taxon>Xenopodinae</taxon>
        <taxon>Xenopus</taxon>
        <taxon>Xenopus</taxon>
    </lineage>
</organism>
<dbReference type="EMBL" id="CM004474">
    <property type="protein sequence ID" value="OCT80525.1"/>
    <property type="molecule type" value="Genomic_DNA"/>
</dbReference>
<accession>A0A974HJY8</accession>
<gene>
    <name evidence="1" type="ORF">XELAEV_18027336mg</name>
</gene>
<dbReference type="AlphaFoldDB" id="A0A974HJY8"/>